<sequence>MQNEMNDEDTREEKDACQILISGFVVMSLSLQQKGEWDQPAVSVHVKISYSLGFLDMFKYAISTKMEVLNLSLGGPNYSAFPFVKVLMARKVVLFVKVLLTQGRKDPCKWRQVKQISKIWGQFHAILVPRHSVQFTVKNCNRLLVSISLFRHLFFGA</sequence>
<evidence type="ECO:0000313" key="1">
    <source>
        <dbReference type="EMBL" id="RZC47899.1"/>
    </source>
</evidence>
<dbReference type="Proteomes" id="UP000316621">
    <property type="component" value="Chromosome 1"/>
</dbReference>
<reference evidence="1 2" key="1">
    <citation type="journal article" date="2018" name="Science">
        <title>The opium poppy genome and morphinan production.</title>
        <authorList>
            <person name="Guo L."/>
            <person name="Winzer T."/>
            <person name="Yang X."/>
            <person name="Li Y."/>
            <person name="Ning Z."/>
            <person name="He Z."/>
            <person name="Teodor R."/>
            <person name="Lu Y."/>
            <person name="Bowser T.A."/>
            <person name="Graham I.A."/>
            <person name="Ye K."/>
        </authorList>
    </citation>
    <scope>NUCLEOTIDE SEQUENCE [LARGE SCALE GENOMIC DNA]</scope>
    <source>
        <strain evidence="2">cv. HN1</strain>
        <tissue evidence="1">Leaves</tissue>
    </source>
</reference>
<keyword evidence="2" id="KW-1185">Reference proteome</keyword>
<proteinExistence type="predicted"/>
<dbReference type="EMBL" id="CM010715">
    <property type="protein sequence ID" value="RZC47899.1"/>
    <property type="molecule type" value="Genomic_DNA"/>
</dbReference>
<organism evidence="1 2">
    <name type="scientific">Papaver somniferum</name>
    <name type="common">Opium poppy</name>
    <dbReference type="NCBI Taxonomy" id="3469"/>
    <lineage>
        <taxon>Eukaryota</taxon>
        <taxon>Viridiplantae</taxon>
        <taxon>Streptophyta</taxon>
        <taxon>Embryophyta</taxon>
        <taxon>Tracheophyta</taxon>
        <taxon>Spermatophyta</taxon>
        <taxon>Magnoliopsida</taxon>
        <taxon>Ranunculales</taxon>
        <taxon>Papaveraceae</taxon>
        <taxon>Papaveroideae</taxon>
        <taxon>Papaver</taxon>
    </lineage>
</organism>
<protein>
    <submittedName>
        <fullName evidence="1">Uncharacterized protein</fullName>
    </submittedName>
</protein>
<accession>A0A4Y7IKA8</accession>
<name>A0A4Y7IKA8_PAPSO</name>
<gene>
    <name evidence="1" type="ORF">C5167_040861</name>
</gene>
<dbReference type="AlphaFoldDB" id="A0A4Y7IKA8"/>
<evidence type="ECO:0000313" key="2">
    <source>
        <dbReference type="Proteomes" id="UP000316621"/>
    </source>
</evidence>
<dbReference type="STRING" id="3469.A0A4Y7IKA8"/>
<dbReference type="Gramene" id="RZC47899">
    <property type="protein sequence ID" value="RZC47899"/>
    <property type="gene ID" value="C5167_040861"/>
</dbReference>